<dbReference type="Proteomes" id="UP000294545">
    <property type="component" value="Unassembled WGS sequence"/>
</dbReference>
<reference evidence="2 3" key="1">
    <citation type="submission" date="2019-03" db="EMBL/GenBank/DDBJ databases">
        <title>Genomic Encyclopedia of Type Strains, Phase IV (KMG-IV): sequencing the most valuable type-strain genomes for metagenomic binning, comparative biology and taxonomic classification.</title>
        <authorList>
            <person name="Goeker M."/>
        </authorList>
    </citation>
    <scope>NUCLEOTIDE SEQUENCE [LARGE SCALE GENOMIC DNA]</scope>
    <source>
        <strain evidence="2 3">DSM 24176</strain>
    </source>
</reference>
<feature type="transmembrane region" description="Helical" evidence="1">
    <location>
        <begin position="6"/>
        <end position="25"/>
    </location>
</feature>
<feature type="transmembrane region" description="Helical" evidence="1">
    <location>
        <begin position="133"/>
        <end position="153"/>
    </location>
</feature>
<organism evidence="2 3">
    <name type="scientific">Natranaerovirga hydrolytica</name>
    <dbReference type="NCBI Taxonomy" id="680378"/>
    <lineage>
        <taxon>Bacteria</taxon>
        <taxon>Bacillati</taxon>
        <taxon>Bacillota</taxon>
        <taxon>Clostridia</taxon>
        <taxon>Lachnospirales</taxon>
        <taxon>Natranaerovirgaceae</taxon>
        <taxon>Natranaerovirga</taxon>
    </lineage>
</organism>
<evidence type="ECO:0000313" key="3">
    <source>
        <dbReference type="Proteomes" id="UP000294545"/>
    </source>
</evidence>
<keyword evidence="3" id="KW-1185">Reference proteome</keyword>
<proteinExistence type="predicted"/>
<feature type="transmembrane region" description="Helical" evidence="1">
    <location>
        <begin position="165"/>
        <end position="184"/>
    </location>
</feature>
<sequence>MLNYLWAYMIIFGIIIGAINGNMPEVTQTAIDSSKEAVQLCITLVGVISLWTGLMKIAEESGLIKSLTEKMKPILRFLFPNIPDNHPSKKYIATNMIANILGLGWAATPPGLKAMEKLQEINPHKEVASKEMCTFLIINISSVQLLPINIIAYRSQYQSANPAEIIGPAILATIVSTCVGVIFAKVMMKRSRV</sequence>
<protein>
    <submittedName>
        <fullName evidence="2">Spore maturation protein A</fullName>
    </submittedName>
</protein>
<dbReference type="EMBL" id="SMGQ01000001">
    <property type="protein sequence ID" value="TCL00046.1"/>
    <property type="molecule type" value="Genomic_DNA"/>
</dbReference>
<gene>
    <name evidence="2" type="ORF">EDC19_0026</name>
</gene>
<dbReference type="AlphaFoldDB" id="A0A4R1N682"/>
<dbReference type="OrthoDB" id="9782481at2"/>
<accession>A0A4R1N682</accession>
<keyword evidence="1" id="KW-0472">Membrane</keyword>
<evidence type="ECO:0000256" key="1">
    <source>
        <dbReference type="SAM" id="Phobius"/>
    </source>
</evidence>
<dbReference type="RefSeq" id="WP_132278700.1">
    <property type="nucleotide sequence ID" value="NZ_SMGQ01000001.1"/>
</dbReference>
<keyword evidence="1" id="KW-0812">Transmembrane</keyword>
<comment type="caution">
    <text evidence="2">The sequence shown here is derived from an EMBL/GenBank/DDBJ whole genome shotgun (WGS) entry which is preliminary data.</text>
</comment>
<name>A0A4R1N682_9FIRM</name>
<evidence type="ECO:0000313" key="2">
    <source>
        <dbReference type="EMBL" id="TCL00046.1"/>
    </source>
</evidence>
<keyword evidence="1" id="KW-1133">Transmembrane helix</keyword>